<dbReference type="GO" id="GO:0046306">
    <property type="term" value="P:alkanesulfonate catabolic process"/>
    <property type="evidence" value="ECO:0007669"/>
    <property type="project" value="TreeGrafter"/>
</dbReference>
<name>A0A652YSH9_NOCGL</name>
<accession>A0A652YSH9</accession>
<protein>
    <submittedName>
        <fullName evidence="6">Alkanesulfonate monooxygenase SsuD/methylene tetrahydromethanopterin reductase-like flavin-dependent oxidoreductase (Luciferase family)</fullName>
    </submittedName>
</protein>
<dbReference type="Pfam" id="PF00296">
    <property type="entry name" value="Bac_luciferase"/>
    <property type="match status" value="1"/>
</dbReference>
<dbReference type="AlphaFoldDB" id="A0A652YSH9"/>
<evidence type="ECO:0000256" key="3">
    <source>
        <dbReference type="ARBA" id="ARBA00023002"/>
    </source>
</evidence>
<evidence type="ECO:0000259" key="5">
    <source>
        <dbReference type="Pfam" id="PF00296"/>
    </source>
</evidence>
<keyword evidence="1" id="KW-0285">Flavoprotein</keyword>
<comment type="caution">
    <text evidence="6">The sequence shown here is derived from an EMBL/GenBank/DDBJ whole genome shotgun (WGS) entry which is preliminary data.</text>
</comment>
<evidence type="ECO:0000256" key="4">
    <source>
        <dbReference type="ARBA" id="ARBA00023033"/>
    </source>
</evidence>
<evidence type="ECO:0000256" key="1">
    <source>
        <dbReference type="ARBA" id="ARBA00022630"/>
    </source>
</evidence>
<feature type="domain" description="Luciferase-like" evidence="5">
    <location>
        <begin position="19"/>
        <end position="211"/>
    </location>
</feature>
<gene>
    <name evidence="6" type="ORF">FNL38_102198</name>
</gene>
<dbReference type="InterPro" id="IPR050172">
    <property type="entry name" value="SsuD_RutA_monooxygenase"/>
</dbReference>
<dbReference type="InterPro" id="IPR011251">
    <property type="entry name" value="Luciferase-like_dom"/>
</dbReference>
<sequence length="309" mass="33617">MNDSIPGPQFGLYVPQLKMDAASVIAVAQQAEEHQFDSFWIMDHLYAPGAPGCDSLESWTLLSAIAGATSRIRLGHLVGCNPFRHPSLLAKMAATVDQISGGRLDLGLGWGSVEDELTTFGFPFGSRRERSDALGETLEILELMFTGEPFNYSGKHFELRGAFGLPRPVAGRIPIHIGGGGRQLTMPLVARHADWWNCVGSARHRLEDLAPLRGSARISAQYAVGLARTTADIDEVAAKTARRMPEAGWGKALVGTPDQLVDLFLDEQARGIDLFVLRFHDFANAETMRIFATEVAPNVRAHRVAQTGS</sequence>
<organism evidence="6">
    <name type="scientific">Nocardia globerula</name>
    <dbReference type="NCBI Taxonomy" id="1818"/>
    <lineage>
        <taxon>Bacteria</taxon>
        <taxon>Bacillati</taxon>
        <taxon>Actinomycetota</taxon>
        <taxon>Actinomycetes</taxon>
        <taxon>Mycobacteriales</taxon>
        <taxon>Nocardiaceae</taxon>
        <taxon>Nocardia</taxon>
    </lineage>
</organism>
<dbReference type="Gene3D" id="3.20.20.30">
    <property type="entry name" value="Luciferase-like domain"/>
    <property type="match status" value="1"/>
</dbReference>
<keyword evidence="3" id="KW-0560">Oxidoreductase</keyword>
<dbReference type="SUPFAM" id="SSF51679">
    <property type="entry name" value="Bacterial luciferase-like"/>
    <property type="match status" value="1"/>
</dbReference>
<evidence type="ECO:0000256" key="2">
    <source>
        <dbReference type="ARBA" id="ARBA00022643"/>
    </source>
</evidence>
<dbReference type="GO" id="GO:0008726">
    <property type="term" value="F:alkanesulfonate monooxygenase activity"/>
    <property type="evidence" value="ECO:0007669"/>
    <property type="project" value="TreeGrafter"/>
</dbReference>
<keyword evidence="4 6" id="KW-0503">Monooxygenase</keyword>
<reference evidence="6" key="1">
    <citation type="submission" date="2019-07" db="EMBL/GenBank/DDBJ databases">
        <title>Genomic Encyclopedia of Type Strains, Phase IV (KMG-IV): sequencing the most valuable type-strain genomes for metagenomic binning, comparative biology and taxonomic classification.</title>
        <authorList>
            <person name="Goeker M."/>
        </authorList>
    </citation>
    <scope>NUCLEOTIDE SEQUENCE</scope>
    <source>
        <strain evidence="6">DSM 44596</strain>
    </source>
</reference>
<dbReference type="PANTHER" id="PTHR42847">
    <property type="entry name" value="ALKANESULFONATE MONOOXYGENASE"/>
    <property type="match status" value="1"/>
</dbReference>
<dbReference type="PANTHER" id="PTHR42847:SF4">
    <property type="entry name" value="ALKANESULFONATE MONOOXYGENASE-RELATED"/>
    <property type="match status" value="1"/>
</dbReference>
<dbReference type="InterPro" id="IPR036661">
    <property type="entry name" value="Luciferase-like_sf"/>
</dbReference>
<keyword evidence="2" id="KW-0288">FMN</keyword>
<proteinExistence type="predicted"/>
<dbReference type="EMBL" id="VNIQ01000002">
    <property type="protein sequence ID" value="TYQ06068.1"/>
    <property type="molecule type" value="Genomic_DNA"/>
</dbReference>
<evidence type="ECO:0000313" key="6">
    <source>
        <dbReference type="EMBL" id="TYQ06068.1"/>
    </source>
</evidence>